<feature type="region of interest" description="Disordered" evidence="1">
    <location>
        <begin position="1"/>
        <end position="32"/>
    </location>
</feature>
<dbReference type="RefSeq" id="XP_066927010.1">
    <property type="nucleotide sequence ID" value="XM_067070909.1"/>
</dbReference>
<protein>
    <submittedName>
        <fullName evidence="2">Uncharacterized protein</fullName>
    </submittedName>
</protein>
<organism evidence="2 3">
    <name type="scientific">Clytia hemisphaerica</name>
    <dbReference type="NCBI Taxonomy" id="252671"/>
    <lineage>
        <taxon>Eukaryota</taxon>
        <taxon>Metazoa</taxon>
        <taxon>Cnidaria</taxon>
        <taxon>Hydrozoa</taxon>
        <taxon>Hydroidolina</taxon>
        <taxon>Leptothecata</taxon>
        <taxon>Obeliida</taxon>
        <taxon>Clytiidae</taxon>
        <taxon>Clytia</taxon>
    </lineage>
</organism>
<evidence type="ECO:0000256" key="1">
    <source>
        <dbReference type="SAM" id="MobiDB-lite"/>
    </source>
</evidence>
<keyword evidence="3" id="KW-1185">Reference proteome</keyword>
<dbReference type="EnsemblMetazoa" id="CLYHEMT003132.1">
    <property type="protein sequence ID" value="CLYHEMP003132.1"/>
    <property type="gene ID" value="CLYHEMG003132"/>
</dbReference>
<feature type="compositionally biased region" description="Acidic residues" evidence="1">
    <location>
        <begin position="8"/>
        <end position="32"/>
    </location>
</feature>
<accession>A0A7M5UR49</accession>
<name>A0A7M5UR49_9CNID</name>
<reference evidence="2" key="1">
    <citation type="submission" date="2021-01" db="UniProtKB">
        <authorList>
            <consortium name="EnsemblMetazoa"/>
        </authorList>
    </citation>
    <scope>IDENTIFICATION</scope>
</reference>
<dbReference type="Proteomes" id="UP000594262">
    <property type="component" value="Unplaced"/>
</dbReference>
<dbReference type="AlphaFoldDB" id="A0A7M5UR49"/>
<evidence type="ECO:0000313" key="2">
    <source>
        <dbReference type="EnsemblMetazoa" id="CLYHEMP003132.1"/>
    </source>
</evidence>
<evidence type="ECO:0000313" key="3">
    <source>
        <dbReference type="Proteomes" id="UP000594262"/>
    </source>
</evidence>
<proteinExistence type="predicted"/>
<sequence>MDGRENVEIEIESESDWDSYEDENPSESELDSDVEIKNSFATSAMDRLGNLLSSITENNENEQITKEIHSALSMVHQSGIQYFGYLLENDNSRIEKGIESLKGVDQFIVRSMEKGSKELPEAVQFSFHLAELTRTVTNETRTNSHGEKIKGTRTINKVTNANNLDGSMKYLESFPINIKESLLGRSETIDWGTPNESLMKKVYSRFIVIAIAKKHYFETLCSSYSPLPCIQFLMEEQQTSHPDFKKHLRLFLREYPANLYVEHQSDTIVVISNLLKEAQMPDLTLLYLKQVIISKVKHEEKLVYQICDGIEEPIAELFKSVSWEDVKETVEKVVEKCYWKQHVKWLDIASKSGINEIADIVICIAFDKLEKYDDLPEPDLWFRIFEQVFKGGCLFDSWFDSLLTCENILTSMELTGKLCEHFAVIGDPFLSFLMRCFSNSIQFQEYMDLTEQKMEEFTNISMIFIVNYDRSKKELTELCDTLIDTGNFSTLGSLLINICKRKLSNTAAFDMMFEKYFDEVSIMDPNRDFAYDEIDHCSEILLRSKYSKDVRVTKIFLDLCKRFNDPDDLCFSIRRTIDVLLVTEESEIFLNVLTELFEYFLGILENLTEEHLLKDLITSLFGGEGDVLSNLLDDLLSKEFVSPSFNLLEVYSDTLSELCLEDNRQKLKKLKANKNFQKLFLNYCKLLPAGENQNFDFDKYSNVIVFLVENNDWEHSTQLLHLFLDLNVLMNFKNCYQVLSHMKPRNTENYKMFLKKFIDALKIFLEMENIWLKEIFQQTYQEIRKFVRIVFKNECFSDLIPNIIDALEPGVEVKYVPYKEKNILQMLLHDLKNEFESKGFYADMMLILVLNFIKSQEKDGLPKLSWKQQFATIQGHDRVTQFLRSNEATYIYDHFENIDEAVEWIKRYAGIKLSQYYSFTAVARKHLGNVEVIIQKGREIYQMEKDTYFEKVKEFERLKKKLKKFPTQFSKMSNFKLPLRTSGNNA</sequence>
<dbReference type="GeneID" id="136814377"/>
<dbReference type="OrthoDB" id="6353950at2759"/>